<evidence type="ECO:0000313" key="5">
    <source>
        <dbReference type="EMBL" id="PVE45420.1"/>
    </source>
</evidence>
<dbReference type="GO" id="GO:0016787">
    <property type="term" value="F:hydrolase activity"/>
    <property type="evidence" value="ECO:0007669"/>
    <property type="project" value="UniProtKB-KW"/>
</dbReference>
<dbReference type="Proteomes" id="UP000244810">
    <property type="component" value="Unassembled WGS sequence"/>
</dbReference>
<dbReference type="InterPro" id="IPR029000">
    <property type="entry name" value="Cyclophilin-like_dom_sf"/>
</dbReference>
<organism evidence="5 6">
    <name type="scientific">Pararhodobacter aggregans</name>
    <dbReference type="NCBI Taxonomy" id="404875"/>
    <lineage>
        <taxon>Bacteria</taxon>
        <taxon>Pseudomonadati</taxon>
        <taxon>Pseudomonadota</taxon>
        <taxon>Alphaproteobacteria</taxon>
        <taxon>Rhodobacterales</taxon>
        <taxon>Paracoccaceae</taxon>
        <taxon>Pararhodobacter</taxon>
    </lineage>
</organism>
<comment type="caution">
    <text evidence="5">The sequence shown here is derived from an EMBL/GenBank/DDBJ whole genome shotgun (WGS) entry which is preliminary data.</text>
</comment>
<sequence>MAEAVFRVVQAGPLVSVQDGGRPGMMRFGVPASGGMDRKALALANLALGRPEGSPVIEVSLGGLTLECLSGRVSLAVTGGAFLVETGVVGAGVVGAGGRKTGSWQVLTIEAGERLVIRRGHWGAWAYLAFAGTLQAPRWLGSAATLASSNLGGGVLKAGQDWVVAAAEVVPPRDLPRPVSARPRHSLHVVMGPQAHCFAPEALEAFAAGPWVLTPQGDRMGVRLKGPALALGDALSIPSEPIVRGSVQVAGDGVPVVLLADHQTTGGYPKIATVLDDDLDAFAQLRPGDGVAFTPISAEEAAALGRFRAERWAEYKARMRERMGEAVG</sequence>
<dbReference type="PANTHER" id="PTHR43309">
    <property type="entry name" value="5-OXOPROLINASE SUBUNIT C"/>
    <property type="match status" value="1"/>
</dbReference>
<name>A0A2T7UL50_9RHOB</name>
<keyword evidence="3" id="KW-0067">ATP-binding</keyword>
<dbReference type="NCBIfam" id="TIGR00724">
    <property type="entry name" value="urea_amlyse_rel"/>
    <property type="match status" value="1"/>
</dbReference>
<protein>
    <submittedName>
        <fullName evidence="5">Allophanate hydrolase</fullName>
    </submittedName>
</protein>
<reference evidence="5 6" key="1">
    <citation type="journal article" date="2011" name="Syst. Appl. Microbiol.">
        <title>Defluviimonas denitrificans gen. nov., sp. nov., and Pararhodobacter aggregans gen. nov., sp. nov., non-phototrophic Rhodobacteraceae from the biofilter of a marine aquaculture.</title>
        <authorList>
            <person name="Foesel B.U."/>
            <person name="Drake H.L."/>
            <person name="Schramm A."/>
        </authorList>
    </citation>
    <scope>NUCLEOTIDE SEQUENCE [LARGE SCALE GENOMIC DNA]</scope>
    <source>
        <strain evidence="5 6">D1-19</strain>
    </source>
</reference>
<dbReference type="InterPro" id="IPR052708">
    <property type="entry name" value="PxpC"/>
</dbReference>
<dbReference type="GO" id="GO:0005524">
    <property type="term" value="F:ATP binding"/>
    <property type="evidence" value="ECO:0007669"/>
    <property type="project" value="UniProtKB-KW"/>
</dbReference>
<dbReference type="EMBL" id="QDDR01000015">
    <property type="protein sequence ID" value="PVE45420.1"/>
    <property type="molecule type" value="Genomic_DNA"/>
</dbReference>
<evidence type="ECO:0000313" key="6">
    <source>
        <dbReference type="Proteomes" id="UP000244810"/>
    </source>
</evidence>
<dbReference type="PANTHER" id="PTHR43309:SF3">
    <property type="entry name" value="5-OXOPROLINASE SUBUNIT C"/>
    <property type="match status" value="1"/>
</dbReference>
<keyword evidence="6" id="KW-1185">Reference proteome</keyword>
<dbReference type="InterPro" id="IPR003778">
    <property type="entry name" value="CT_A_B"/>
</dbReference>
<dbReference type="Gene3D" id="2.40.100.10">
    <property type="entry name" value="Cyclophilin-like"/>
    <property type="match status" value="1"/>
</dbReference>
<feature type="domain" description="Carboxyltransferase" evidence="4">
    <location>
        <begin position="27"/>
        <end position="312"/>
    </location>
</feature>
<dbReference type="SMART" id="SM00797">
    <property type="entry name" value="AHS2"/>
    <property type="match status" value="1"/>
</dbReference>
<evidence type="ECO:0000256" key="1">
    <source>
        <dbReference type="ARBA" id="ARBA00022741"/>
    </source>
</evidence>
<dbReference type="AlphaFoldDB" id="A0A2T7UL50"/>
<dbReference type="SUPFAM" id="SSF50891">
    <property type="entry name" value="Cyclophilin-like"/>
    <property type="match status" value="1"/>
</dbReference>
<proteinExistence type="predicted"/>
<evidence type="ECO:0000259" key="4">
    <source>
        <dbReference type="SMART" id="SM00797"/>
    </source>
</evidence>
<dbReference type="OrthoDB" id="9768696at2"/>
<gene>
    <name evidence="5" type="ORF">DDE23_21765</name>
</gene>
<keyword evidence="2 5" id="KW-0378">Hydrolase</keyword>
<evidence type="ECO:0000256" key="2">
    <source>
        <dbReference type="ARBA" id="ARBA00022801"/>
    </source>
</evidence>
<keyword evidence="1" id="KW-0547">Nucleotide-binding</keyword>
<dbReference type="Pfam" id="PF02626">
    <property type="entry name" value="CT_A_B"/>
    <property type="match status" value="1"/>
</dbReference>
<accession>A0A2T7UL50</accession>
<dbReference type="RefSeq" id="WP_107750120.1">
    <property type="nucleotide sequence ID" value="NZ_QBKF01000001.1"/>
</dbReference>
<evidence type="ECO:0000256" key="3">
    <source>
        <dbReference type="ARBA" id="ARBA00022840"/>
    </source>
</evidence>